<proteinExistence type="predicted"/>
<name>A0A9P6HM85_9AGAM</name>
<comment type="caution">
    <text evidence="1">The sequence shown here is derived from an EMBL/GenBank/DDBJ whole genome shotgun (WGS) entry which is preliminary data.</text>
</comment>
<dbReference type="Proteomes" id="UP000736335">
    <property type="component" value="Unassembled WGS sequence"/>
</dbReference>
<dbReference type="OrthoDB" id="2835132at2759"/>
<dbReference type="EMBL" id="WIUZ02000003">
    <property type="protein sequence ID" value="KAF9789370.1"/>
    <property type="molecule type" value="Genomic_DNA"/>
</dbReference>
<sequence length="400" mass="44917">MVVPYLPQDIIEHIIDMLVGDFHSLLSCSLVSTAWADRSHHHLYAEISLNSLSDLQSWFNIGLEPFGHHVRSIHLTQDEFKWITPQTLATIPSDFTSFHNVRSLTFTGLDLTIFDEHSLTRFFAPFSKCLTSLSLEGLTAHPHMLHFFICMFPNLDNLTLDYLAIGRANPTIPFQHPAITPSFRGKLVLSNLLSNGTSTASTVTAPIANLPLAFEDVTVYNCRFRKPESLKDLLVACHETLKKIKIARVFFDSTSKPPLIDLSPCTSLEEIQLSLGQLRQPSPWLEPILQTVTSTKVRKITFDTDTPSTAAGIDSEIDVHSWSRLDALFLKMADALGPTDGKLELVFDALAPDDFGEFKPVDPGRFLEWCRTKAVVRFEPIRSPHLRIACHTSTEITRRP</sequence>
<organism evidence="1 2">
    <name type="scientific">Thelephora terrestris</name>
    <dbReference type="NCBI Taxonomy" id="56493"/>
    <lineage>
        <taxon>Eukaryota</taxon>
        <taxon>Fungi</taxon>
        <taxon>Dikarya</taxon>
        <taxon>Basidiomycota</taxon>
        <taxon>Agaricomycotina</taxon>
        <taxon>Agaricomycetes</taxon>
        <taxon>Thelephorales</taxon>
        <taxon>Thelephoraceae</taxon>
        <taxon>Thelephora</taxon>
    </lineage>
</organism>
<reference evidence="1" key="1">
    <citation type="journal article" date="2020" name="Nat. Commun.">
        <title>Large-scale genome sequencing of mycorrhizal fungi provides insights into the early evolution of symbiotic traits.</title>
        <authorList>
            <person name="Miyauchi S."/>
            <person name="Kiss E."/>
            <person name="Kuo A."/>
            <person name="Drula E."/>
            <person name="Kohler A."/>
            <person name="Sanchez-Garcia M."/>
            <person name="Morin E."/>
            <person name="Andreopoulos B."/>
            <person name="Barry K.W."/>
            <person name="Bonito G."/>
            <person name="Buee M."/>
            <person name="Carver A."/>
            <person name="Chen C."/>
            <person name="Cichocki N."/>
            <person name="Clum A."/>
            <person name="Culley D."/>
            <person name="Crous P.W."/>
            <person name="Fauchery L."/>
            <person name="Girlanda M."/>
            <person name="Hayes R.D."/>
            <person name="Keri Z."/>
            <person name="LaButti K."/>
            <person name="Lipzen A."/>
            <person name="Lombard V."/>
            <person name="Magnuson J."/>
            <person name="Maillard F."/>
            <person name="Murat C."/>
            <person name="Nolan M."/>
            <person name="Ohm R.A."/>
            <person name="Pangilinan J."/>
            <person name="Pereira M.F."/>
            <person name="Perotto S."/>
            <person name="Peter M."/>
            <person name="Pfister S."/>
            <person name="Riley R."/>
            <person name="Sitrit Y."/>
            <person name="Stielow J.B."/>
            <person name="Szollosi G."/>
            <person name="Zifcakova L."/>
            <person name="Stursova M."/>
            <person name="Spatafora J.W."/>
            <person name="Tedersoo L."/>
            <person name="Vaario L.M."/>
            <person name="Yamada A."/>
            <person name="Yan M."/>
            <person name="Wang P."/>
            <person name="Xu J."/>
            <person name="Bruns T."/>
            <person name="Baldrian P."/>
            <person name="Vilgalys R."/>
            <person name="Dunand C."/>
            <person name="Henrissat B."/>
            <person name="Grigoriev I.V."/>
            <person name="Hibbett D."/>
            <person name="Nagy L.G."/>
            <person name="Martin F.M."/>
        </authorList>
    </citation>
    <scope>NUCLEOTIDE SEQUENCE</scope>
    <source>
        <strain evidence="1">UH-Tt-Lm1</strain>
    </source>
</reference>
<evidence type="ECO:0000313" key="2">
    <source>
        <dbReference type="Proteomes" id="UP000736335"/>
    </source>
</evidence>
<evidence type="ECO:0000313" key="1">
    <source>
        <dbReference type="EMBL" id="KAF9789370.1"/>
    </source>
</evidence>
<accession>A0A9P6HM85</accession>
<dbReference type="InterPro" id="IPR036047">
    <property type="entry name" value="F-box-like_dom_sf"/>
</dbReference>
<reference evidence="1" key="2">
    <citation type="submission" date="2020-11" db="EMBL/GenBank/DDBJ databases">
        <authorList>
            <consortium name="DOE Joint Genome Institute"/>
            <person name="Kuo A."/>
            <person name="Miyauchi S."/>
            <person name="Kiss E."/>
            <person name="Drula E."/>
            <person name="Kohler A."/>
            <person name="Sanchez-Garcia M."/>
            <person name="Andreopoulos B."/>
            <person name="Barry K.W."/>
            <person name="Bonito G."/>
            <person name="Buee M."/>
            <person name="Carver A."/>
            <person name="Chen C."/>
            <person name="Cichocki N."/>
            <person name="Clum A."/>
            <person name="Culley D."/>
            <person name="Crous P.W."/>
            <person name="Fauchery L."/>
            <person name="Girlanda M."/>
            <person name="Hayes R."/>
            <person name="Keri Z."/>
            <person name="Labutti K."/>
            <person name="Lipzen A."/>
            <person name="Lombard V."/>
            <person name="Magnuson J."/>
            <person name="Maillard F."/>
            <person name="Morin E."/>
            <person name="Murat C."/>
            <person name="Nolan M."/>
            <person name="Ohm R."/>
            <person name="Pangilinan J."/>
            <person name="Pereira M."/>
            <person name="Perotto S."/>
            <person name="Peter M."/>
            <person name="Riley R."/>
            <person name="Sitrit Y."/>
            <person name="Stielow B."/>
            <person name="Szollosi G."/>
            <person name="Zifcakova L."/>
            <person name="Stursova M."/>
            <person name="Spatafora J.W."/>
            <person name="Tedersoo L."/>
            <person name="Vaario L.-M."/>
            <person name="Yamada A."/>
            <person name="Yan M."/>
            <person name="Wang P."/>
            <person name="Xu J."/>
            <person name="Bruns T."/>
            <person name="Baldrian P."/>
            <person name="Vilgalys R."/>
            <person name="Henrissat B."/>
            <person name="Grigoriev I.V."/>
            <person name="Hibbett D."/>
            <person name="Nagy L.G."/>
            <person name="Martin F.M."/>
        </authorList>
    </citation>
    <scope>NUCLEOTIDE SEQUENCE</scope>
    <source>
        <strain evidence="1">UH-Tt-Lm1</strain>
    </source>
</reference>
<dbReference type="CDD" id="cd09917">
    <property type="entry name" value="F-box_SF"/>
    <property type="match status" value="1"/>
</dbReference>
<dbReference type="AlphaFoldDB" id="A0A9P6HM85"/>
<protein>
    <recommendedName>
        <fullName evidence="3">F-box domain-containing protein</fullName>
    </recommendedName>
</protein>
<dbReference type="InterPro" id="IPR032675">
    <property type="entry name" value="LRR_dom_sf"/>
</dbReference>
<evidence type="ECO:0008006" key="3">
    <source>
        <dbReference type="Google" id="ProtNLM"/>
    </source>
</evidence>
<dbReference type="SUPFAM" id="SSF81383">
    <property type="entry name" value="F-box domain"/>
    <property type="match status" value="1"/>
</dbReference>
<keyword evidence="2" id="KW-1185">Reference proteome</keyword>
<gene>
    <name evidence="1" type="ORF">BJ322DRAFT_1041963</name>
</gene>
<dbReference type="SUPFAM" id="SSF52047">
    <property type="entry name" value="RNI-like"/>
    <property type="match status" value="1"/>
</dbReference>
<dbReference type="Gene3D" id="3.80.10.10">
    <property type="entry name" value="Ribonuclease Inhibitor"/>
    <property type="match status" value="1"/>
</dbReference>